<dbReference type="EMBL" id="MU070834">
    <property type="protein sequence ID" value="KAF5826574.1"/>
    <property type="molecule type" value="Genomic_DNA"/>
</dbReference>
<dbReference type="PRINTS" id="PR01217">
    <property type="entry name" value="PRICHEXTENSN"/>
</dbReference>
<dbReference type="Proteomes" id="UP000815325">
    <property type="component" value="Unassembled WGS sequence"/>
</dbReference>
<protein>
    <submittedName>
        <fullName evidence="2">Uncharacterized protein</fullName>
    </submittedName>
</protein>
<evidence type="ECO:0000313" key="3">
    <source>
        <dbReference type="Proteomes" id="UP000815325"/>
    </source>
</evidence>
<evidence type="ECO:0000313" key="2">
    <source>
        <dbReference type="EMBL" id="KAF5826574.1"/>
    </source>
</evidence>
<proteinExistence type="predicted"/>
<feature type="region of interest" description="Disordered" evidence="1">
    <location>
        <begin position="285"/>
        <end position="506"/>
    </location>
</feature>
<feature type="compositionally biased region" description="Basic and acidic residues" evidence="1">
    <location>
        <begin position="399"/>
        <end position="416"/>
    </location>
</feature>
<comment type="caution">
    <text evidence="2">The sequence shown here is derived from an EMBL/GenBank/DDBJ whole genome shotgun (WGS) entry which is preliminary data.</text>
</comment>
<organism evidence="2 3">
    <name type="scientific">Dunaliella salina</name>
    <name type="common">Green alga</name>
    <name type="synonym">Protococcus salinus</name>
    <dbReference type="NCBI Taxonomy" id="3046"/>
    <lineage>
        <taxon>Eukaryota</taxon>
        <taxon>Viridiplantae</taxon>
        <taxon>Chlorophyta</taxon>
        <taxon>core chlorophytes</taxon>
        <taxon>Chlorophyceae</taxon>
        <taxon>CS clade</taxon>
        <taxon>Chlamydomonadales</taxon>
        <taxon>Dunaliellaceae</taxon>
        <taxon>Dunaliella</taxon>
    </lineage>
</organism>
<accession>A0ABQ7FW22</accession>
<feature type="non-terminal residue" evidence="2">
    <location>
        <position position="506"/>
    </location>
</feature>
<sequence>MRLFCSPKNNFLCNDVGPSSVKIRARHRSPVPEHMVRLRPLVLLALVLQSVEICTGASSSKQANVREGDASEKGCWYLLALEVSKSWESSDGRQSLESAPARAKAWAEEVREGLVLQWVQSKWGSAEREQCVPAIRPLKRGTASLSVVVCLQDAHVVVPYLSKLGDVKLKELHQSGVPPGGYSMGRNATQGFLQQEPPEGQSLIRDYHDRLVPSLPGNNDISIAHQVSSLLKEPLDGPGPFGMGEQRDQSTLDQVLSLLDEPLGGPEDSAVAEDEDGQSILQEASSLVKEPQSRPIGKGEQDDGSILAQLLSLAEEPLDSPGVGDSEEDDESTLHQASFLLREPASSPEPAGSDDLEEKSILKRVLSLTEEPMTSPGVGGSEEDDESTLHEVSALLEETSEHPKPSDSDKDKEPLLIRRALTGEDGPVYPPSYPPTYPQPPSPLLPPNPPPPYPLLSPYPPPPSPLLPPNPSPPNPAPPSPAPTTPQPPSPTPGSPPPISPSPPYP</sequence>
<reference evidence="2" key="1">
    <citation type="submission" date="2017-08" db="EMBL/GenBank/DDBJ databases">
        <authorList>
            <person name="Polle J.E."/>
            <person name="Barry K."/>
            <person name="Cushman J."/>
            <person name="Schmutz J."/>
            <person name="Tran D."/>
            <person name="Hathwaick L.T."/>
            <person name="Yim W.C."/>
            <person name="Jenkins J."/>
            <person name="Mckie-Krisberg Z.M."/>
            <person name="Prochnik S."/>
            <person name="Lindquist E."/>
            <person name="Dockter R.B."/>
            <person name="Adam C."/>
            <person name="Molina H."/>
            <person name="Bunkerborg J."/>
            <person name="Jin E."/>
            <person name="Buchheim M."/>
            <person name="Magnuson J."/>
        </authorList>
    </citation>
    <scope>NUCLEOTIDE SEQUENCE</scope>
    <source>
        <strain evidence="2">CCAP 19/18</strain>
    </source>
</reference>
<evidence type="ECO:0000256" key="1">
    <source>
        <dbReference type="SAM" id="MobiDB-lite"/>
    </source>
</evidence>
<keyword evidence="3" id="KW-1185">Reference proteome</keyword>
<gene>
    <name evidence="2" type="ORF">DUNSADRAFT_2644</name>
</gene>
<name>A0ABQ7FW22_DUNSA</name>
<feature type="compositionally biased region" description="Pro residues" evidence="1">
    <location>
        <begin position="428"/>
        <end position="506"/>
    </location>
</feature>